<evidence type="ECO:0000313" key="8">
    <source>
        <dbReference type="Proteomes" id="UP000515145"/>
    </source>
</evidence>
<dbReference type="GeneID" id="114432378"/>
<comment type="catalytic activity">
    <reaction evidence="1 6">
        <text>epsilon-(gamma-L-glutamyl)-L-lysine = 5-oxo-L-proline + L-lysine</text>
        <dbReference type="Rhea" id="RHEA:16961"/>
        <dbReference type="ChEBI" id="CHEBI:32551"/>
        <dbReference type="ChEBI" id="CHEBI:58402"/>
        <dbReference type="ChEBI" id="CHEBI:133752"/>
        <dbReference type="EC" id="4.3.2.8"/>
    </reaction>
</comment>
<gene>
    <name evidence="9 10" type="primary">ggact</name>
</gene>
<dbReference type="SUPFAM" id="SSF110857">
    <property type="entry name" value="Gamma-glutamyl cyclotransferase-like"/>
    <property type="match status" value="1"/>
</dbReference>
<name>A0A6P7I040_9TELE</name>
<protein>
    <recommendedName>
        <fullName evidence="6">Gamma-glutamylaminecyclotransferase</fullName>
        <ecNumber evidence="6">4.3.2.8</ecNumber>
    </recommendedName>
</protein>
<proteinExistence type="inferred from homology"/>
<dbReference type="InterPro" id="IPR009288">
    <property type="entry name" value="AIG2-like_dom"/>
</dbReference>
<evidence type="ECO:0000259" key="7">
    <source>
        <dbReference type="Pfam" id="PF06094"/>
    </source>
</evidence>
<dbReference type="EC" id="4.3.2.8" evidence="6"/>
<dbReference type="InterPro" id="IPR039126">
    <property type="entry name" value="GGACT"/>
</dbReference>
<organism evidence="8 10">
    <name type="scientific">Parambassis ranga</name>
    <name type="common">Indian glassy fish</name>
    <dbReference type="NCBI Taxonomy" id="210632"/>
    <lineage>
        <taxon>Eukaryota</taxon>
        <taxon>Metazoa</taxon>
        <taxon>Chordata</taxon>
        <taxon>Craniata</taxon>
        <taxon>Vertebrata</taxon>
        <taxon>Euteleostomi</taxon>
        <taxon>Actinopterygii</taxon>
        <taxon>Neopterygii</taxon>
        <taxon>Teleostei</taxon>
        <taxon>Neoteleostei</taxon>
        <taxon>Acanthomorphata</taxon>
        <taxon>Ovalentaria</taxon>
        <taxon>Ambassidae</taxon>
        <taxon>Parambassis</taxon>
    </lineage>
</organism>
<evidence type="ECO:0000313" key="9">
    <source>
        <dbReference type="RefSeq" id="XP_028256171.1"/>
    </source>
</evidence>
<evidence type="ECO:0000256" key="2">
    <source>
        <dbReference type="ARBA" id="ARBA00008861"/>
    </source>
</evidence>
<evidence type="ECO:0000256" key="4">
    <source>
        <dbReference type="ARBA" id="ARBA00057733"/>
    </source>
</evidence>
<dbReference type="RefSeq" id="XP_028256172.1">
    <property type="nucleotide sequence ID" value="XM_028400371.1"/>
</dbReference>
<feature type="domain" description="Gamma-glutamylcyclotransferase AIG2-like" evidence="7">
    <location>
        <begin position="4"/>
        <end position="121"/>
    </location>
</feature>
<keyword evidence="8" id="KW-1185">Reference proteome</keyword>
<dbReference type="Proteomes" id="UP000515145">
    <property type="component" value="Chromosome 2"/>
</dbReference>
<keyword evidence="3 6" id="KW-0456">Lyase</keyword>
<dbReference type="CDD" id="cd06661">
    <property type="entry name" value="GGCT_like"/>
    <property type="match status" value="1"/>
</dbReference>
<dbReference type="AlphaFoldDB" id="A0A6P7I040"/>
<dbReference type="GO" id="GO:0042219">
    <property type="term" value="P:modified amino acid catabolic process"/>
    <property type="evidence" value="ECO:0007669"/>
    <property type="project" value="UniProtKB-UniRule"/>
</dbReference>
<comment type="similarity">
    <text evidence="2 6">Belongs to the gamma-glutamylcyclotransferase family.</text>
</comment>
<dbReference type="FunFam" id="3.10.490.10:FF:000008">
    <property type="entry name" value="Gamma-glutamylaminecyclotransferase A"/>
    <property type="match status" value="1"/>
</dbReference>
<evidence type="ECO:0000313" key="10">
    <source>
        <dbReference type="RefSeq" id="XP_028256172.1"/>
    </source>
</evidence>
<feature type="active site" description="Proton acceptor" evidence="5">
    <location>
        <position position="82"/>
    </location>
</feature>
<evidence type="ECO:0000256" key="1">
    <source>
        <dbReference type="ARBA" id="ARBA00001684"/>
    </source>
</evidence>
<reference evidence="9 10" key="1">
    <citation type="submission" date="2025-04" db="UniProtKB">
        <authorList>
            <consortium name="RefSeq"/>
        </authorList>
    </citation>
    <scope>IDENTIFICATION</scope>
</reference>
<evidence type="ECO:0000256" key="3">
    <source>
        <dbReference type="ARBA" id="ARBA00023239"/>
    </source>
</evidence>
<dbReference type="PANTHER" id="PTHR12510:SF4">
    <property type="entry name" value="GAMMA-GLUTAMYLAMINECYCLOTRANSFERASE"/>
    <property type="match status" value="1"/>
</dbReference>
<accession>A0A6P7I040</accession>
<dbReference type="InterPro" id="IPR036568">
    <property type="entry name" value="GGCT-like_sf"/>
</dbReference>
<dbReference type="GO" id="GO:0005829">
    <property type="term" value="C:cytosol"/>
    <property type="evidence" value="ECO:0007669"/>
    <property type="project" value="TreeGrafter"/>
</dbReference>
<evidence type="ECO:0000256" key="5">
    <source>
        <dbReference type="PIRSR" id="PIRSR639126-1"/>
    </source>
</evidence>
<dbReference type="Pfam" id="PF06094">
    <property type="entry name" value="GGACT"/>
    <property type="match status" value="1"/>
</dbReference>
<dbReference type="OrthoDB" id="113620at2759"/>
<dbReference type="GO" id="GO:0061929">
    <property type="term" value="F:gamma-glutamylaminecyclotransferase activity"/>
    <property type="evidence" value="ECO:0007669"/>
    <property type="project" value="UniProtKB-UniRule"/>
</dbReference>
<dbReference type="RefSeq" id="XP_028256171.1">
    <property type="nucleotide sequence ID" value="XM_028400370.1"/>
</dbReference>
<comment type="function">
    <text evidence="4">May contribute to degradation of proteins cross-linked by transglutaminases by degrading the cross-link between a lysine and a glutamic acid residue. Catalyzes the formation of 5-oxo-L-proline from L-gamma-glutamyl-L-epsilon-lysine.</text>
</comment>
<dbReference type="Gene3D" id="3.10.490.10">
    <property type="entry name" value="Gamma-glutamyl cyclotransferase-like"/>
    <property type="match status" value="1"/>
</dbReference>
<dbReference type="InterPro" id="IPR013024">
    <property type="entry name" value="GGCT-like"/>
</dbReference>
<dbReference type="PANTHER" id="PTHR12510">
    <property type="entry name" value="TROPONIN C-AKIN-1 PROTEIN"/>
    <property type="match status" value="1"/>
</dbReference>
<sequence>MTRVFVYGTLKKGQPNNYRMIDVTNGKAEFLTSAITTQKYPLVIAGQFNIPFLLNLPGQGHRIHGEIYQVDDRMLKFLDDFEGVPTMYQRTVVELEVKGDGAEKDGLSPGSITEAFLYSTTTYQPDWPSLTNYESYNAYGDHGLQYVTREARD</sequence>
<evidence type="ECO:0000256" key="6">
    <source>
        <dbReference type="RuleBase" id="RU367036"/>
    </source>
</evidence>